<dbReference type="Gene3D" id="3.30.310.50">
    <property type="entry name" value="Alpha-D-phosphohexomutase, C-terminal domain"/>
    <property type="match status" value="1"/>
</dbReference>
<evidence type="ECO:0000256" key="2">
    <source>
        <dbReference type="ARBA" id="ARBA00001946"/>
    </source>
</evidence>
<evidence type="ECO:0000256" key="10">
    <source>
        <dbReference type="ARBA" id="ARBA00023235"/>
    </source>
</evidence>
<evidence type="ECO:0000256" key="12">
    <source>
        <dbReference type="ARBA" id="ARBA00041398"/>
    </source>
</evidence>
<dbReference type="InterPro" id="IPR005843">
    <property type="entry name" value="A-D-PHexomutase_C"/>
</dbReference>
<keyword evidence="9 14" id="KW-0460">Magnesium</keyword>
<evidence type="ECO:0000256" key="4">
    <source>
        <dbReference type="ARBA" id="ARBA00005189"/>
    </source>
</evidence>
<dbReference type="Pfam" id="PF00408">
    <property type="entry name" value="PGM_PMM_IV"/>
    <property type="match status" value="1"/>
</dbReference>
<dbReference type="GO" id="GO:0000287">
    <property type="term" value="F:magnesium ion binding"/>
    <property type="evidence" value="ECO:0007669"/>
    <property type="project" value="InterPro"/>
</dbReference>
<dbReference type="InterPro" id="IPR016055">
    <property type="entry name" value="A-D-PHexomutase_a/b/a-I/II/III"/>
</dbReference>
<dbReference type="GO" id="GO:0005975">
    <property type="term" value="P:carbohydrate metabolic process"/>
    <property type="evidence" value="ECO:0007669"/>
    <property type="project" value="InterPro"/>
</dbReference>
<evidence type="ECO:0000259" key="17">
    <source>
        <dbReference type="Pfam" id="PF02879"/>
    </source>
</evidence>
<evidence type="ECO:0000259" key="16">
    <source>
        <dbReference type="Pfam" id="PF02878"/>
    </source>
</evidence>
<dbReference type="GO" id="GO:0004614">
    <property type="term" value="F:phosphoglucomutase activity"/>
    <property type="evidence" value="ECO:0007669"/>
    <property type="project" value="UniProtKB-EC"/>
</dbReference>
<dbReference type="PRINTS" id="PR00509">
    <property type="entry name" value="PGMPMM"/>
</dbReference>
<evidence type="ECO:0000313" key="20">
    <source>
        <dbReference type="Proteomes" id="UP000297714"/>
    </source>
</evidence>
<dbReference type="InterPro" id="IPR005844">
    <property type="entry name" value="A-D-PHexomutase_a/b/a-I"/>
</dbReference>
<dbReference type="PANTHER" id="PTHR45745:SF1">
    <property type="entry name" value="PHOSPHOGLUCOMUTASE 2B-RELATED"/>
    <property type="match status" value="1"/>
</dbReference>
<evidence type="ECO:0000256" key="11">
    <source>
        <dbReference type="ARBA" id="ARBA00039995"/>
    </source>
</evidence>
<dbReference type="GO" id="GO:0006166">
    <property type="term" value="P:purine ribonucleoside salvage"/>
    <property type="evidence" value="ECO:0007669"/>
    <property type="project" value="TreeGrafter"/>
</dbReference>
<evidence type="ECO:0000259" key="18">
    <source>
        <dbReference type="Pfam" id="PF02880"/>
    </source>
</evidence>
<keyword evidence="20" id="KW-1185">Reference proteome</keyword>
<dbReference type="SUPFAM" id="SSF55957">
    <property type="entry name" value="Phosphoglucomutase, C-terminal domain"/>
    <property type="match status" value="1"/>
</dbReference>
<evidence type="ECO:0000256" key="9">
    <source>
        <dbReference type="ARBA" id="ARBA00022842"/>
    </source>
</evidence>
<comment type="similarity">
    <text evidence="5 14">Belongs to the phosphohexose mutase family.</text>
</comment>
<dbReference type="RefSeq" id="WP_135657513.1">
    <property type="nucleotide sequence ID" value="NZ_JAJUFJ010000015.1"/>
</dbReference>
<evidence type="ECO:0000256" key="8">
    <source>
        <dbReference type="ARBA" id="ARBA00022723"/>
    </source>
</evidence>
<evidence type="ECO:0000256" key="13">
    <source>
        <dbReference type="ARBA" id="ARBA00041467"/>
    </source>
</evidence>
<feature type="domain" description="Alpha-D-phosphohexomutase C-terminal" evidence="15">
    <location>
        <begin position="425"/>
        <end position="460"/>
    </location>
</feature>
<feature type="domain" description="Alpha-D-phosphohexomutase alpha/beta/alpha" evidence="18">
    <location>
        <begin position="267"/>
        <end position="377"/>
    </location>
</feature>
<evidence type="ECO:0000256" key="6">
    <source>
        <dbReference type="ARBA" id="ARBA00012728"/>
    </source>
</evidence>
<evidence type="ECO:0000256" key="5">
    <source>
        <dbReference type="ARBA" id="ARBA00010231"/>
    </source>
</evidence>
<feature type="domain" description="Alpha-D-phosphohexomutase alpha/beta/alpha" evidence="17">
    <location>
        <begin position="162"/>
        <end position="260"/>
    </location>
</feature>
<dbReference type="PROSITE" id="PS00710">
    <property type="entry name" value="PGM_PMM"/>
    <property type="match status" value="1"/>
</dbReference>
<evidence type="ECO:0000256" key="14">
    <source>
        <dbReference type="RuleBase" id="RU004326"/>
    </source>
</evidence>
<evidence type="ECO:0000256" key="3">
    <source>
        <dbReference type="ARBA" id="ARBA00005164"/>
    </source>
</evidence>
<dbReference type="EMBL" id="SRMQ01000002">
    <property type="protein sequence ID" value="TGJ77201.1"/>
    <property type="molecule type" value="Genomic_DNA"/>
</dbReference>
<comment type="cofactor">
    <cofactor evidence="2">
        <name>Mg(2+)</name>
        <dbReference type="ChEBI" id="CHEBI:18420"/>
    </cofactor>
</comment>
<dbReference type="Gene3D" id="3.40.120.10">
    <property type="entry name" value="Alpha-D-Glucose-1,6-Bisphosphate, subunit A, domain 3"/>
    <property type="match status" value="3"/>
</dbReference>
<dbReference type="Pfam" id="PF02879">
    <property type="entry name" value="PGM_PMM_II"/>
    <property type="match status" value="1"/>
</dbReference>
<comment type="catalytic activity">
    <reaction evidence="1">
        <text>alpha-D-glucose 1-phosphate = alpha-D-glucose 6-phosphate</text>
        <dbReference type="Rhea" id="RHEA:23536"/>
        <dbReference type="ChEBI" id="CHEBI:58225"/>
        <dbReference type="ChEBI" id="CHEBI:58601"/>
        <dbReference type="EC" id="5.4.2.2"/>
    </reaction>
</comment>
<gene>
    <name evidence="19" type="primary">pgcA_1</name>
    <name evidence="19" type="ORF">CAGA_05690</name>
</gene>
<feature type="domain" description="Alpha-D-phosphohexomutase alpha/beta/alpha" evidence="16">
    <location>
        <begin position="2"/>
        <end position="136"/>
    </location>
</feature>
<dbReference type="FunFam" id="3.40.120.10:FF:000028">
    <property type="entry name" value="GlcNAc phosphomutase"/>
    <property type="match status" value="1"/>
</dbReference>
<evidence type="ECO:0000256" key="1">
    <source>
        <dbReference type="ARBA" id="ARBA00000443"/>
    </source>
</evidence>
<dbReference type="PANTHER" id="PTHR45745">
    <property type="entry name" value="PHOSPHOMANNOMUTASE 45A"/>
    <property type="match status" value="1"/>
</dbReference>
<evidence type="ECO:0000259" key="15">
    <source>
        <dbReference type="Pfam" id="PF00408"/>
    </source>
</evidence>
<dbReference type="Proteomes" id="UP000297714">
    <property type="component" value="Unassembled WGS sequence"/>
</dbReference>
<reference evidence="19 20" key="1">
    <citation type="submission" date="2019-04" db="EMBL/GenBank/DDBJ databases">
        <authorList>
            <person name="Poehlein A."/>
            <person name="Bengelsdorf F.R."/>
            <person name="Duerre P."/>
            <person name="Daniel R."/>
        </authorList>
    </citation>
    <scope>NUCLEOTIDE SEQUENCE [LARGE SCALE GENOMIC DNA]</scope>
    <source>
        <strain evidence="19 20">BS-1</strain>
    </source>
</reference>
<evidence type="ECO:0000313" key="19">
    <source>
        <dbReference type="EMBL" id="TGJ77201.1"/>
    </source>
</evidence>
<dbReference type="InterPro" id="IPR005846">
    <property type="entry name" value="A-D-PHexomutase_a/b/a-III"/>
</dbReference>
<proteinExistence type="inferred from homology"/>
<dbReference type="OrthoDB" id="9806956at2"/>
<name>A0A4Z0YD71_9FIRM</name>
<dbReference type="InterPro" id="IPR005841">
    <property type="entry name" value="Alpha-D-phosphohexomutase_SF"/>
</dbReference>
<dbReference type="AlphaFoldDB" id="A0A4Z0YD71"/>
<accession>A0A4Z0YD71</accession>
<dbReference type="InterPro" id="IPR005845">
    <property type="entry name" value="A-D-PHexomutase_a/b/a-II"/>
</dbReference>
<keyword evidence="7" id="KW-0597">Phosphoprotein</keyword>
<comment type="caution">
    <text evidence="19">The sequence shown here is derived from an EMBL/GenBank/DDBJ whole genome shotgun (WGS) entry which is preliminary data.</text>
</comment>
<organism evidence="19 20">
    <name type="scientific">Caproiciproducens galactitolivorans</name>
    <dbReference type="NCBI Taxonomy" id="642589"/>
    <lineage>
        <taxon>Bacteria</taxon>
        <taxon>Bacillati</taxon>
        <taxon>Bacillota</taxon>
        <taxon>Clostridia</taxon>
        <taxon>Eubacteriales</taxon>
        <taxon>Acutalibacteraceae</taxon>
        <taxon>Caproiciproducens</taxon>
    </lineage>
</organism>
<comment type="pathway">
    <text evidence="4">Lipid metabolism.</text>
</comment>
<dbReference type="SUPFAM" id="SSF53738">
    <property type="entry name" value="Phosphoglucomutase, first 3 domains"/>
    <property type="match status" value="2"/>
</dbReference>
<comment type="pathway">
    <text evidence="3">Glycolipid metabolism; diglucosyl-diacylglycerol biosynthesis.</text>
</comment>
<keyword evidence="8 14" id="KW-0479">Metal-binding</keyword>
<sequence>MIKFGTGGWRAVIGDEFTKANVQLLTAAIARKLKNQDNAANGFVIGYDRRFLSKEAAKWAAEVMAGEGILCRLIDRESPTPLIMFTVKYYGLPYGMAVTASHNPAIYNGIKVFMEGGRDADEALTSELEQYIKDIDPVQIKRISFEDGVRNGLIELIDPMNQYIDSIIRSINMDAIRSRNLKIVLDPMYGVSKTALQTILMTARCNVDVIHERHDALFGGRLPAPNSKTLTGLTNYVEENHCDIGIATDGDADRLGVINDRAEFLHPNKILVMLYYYLMKFKGWRGAAVRNIATTHLLDRIAEDFGETCYEVPVGFKYISAKMAETNAIIGGESSGGLTVRGHIQGKDGIYAASLLVEMIAATGRSLSEIYSEITGRYGNCEMEESDFRFSQEEKDKITEILLSDKRLPDFPYEIEKVSYMDGCKVYFKNKGWIIARFSGTEPLLRIFCEMPTLEAARETSDILKQFLSLA</sequence>
<dbReference type="CDD" id="cd05800">
    <property type="entry name" value="PGM_like2"/>
    <property type="match status" value="1"/>
</dbReference>
<dbReference type="InterPro" id="IPR016066">
    <property type="entry name" value="A-D-PHexomutase_CS"/>
</dbReference>
<evidence type="ECO:0000256" key="7">
    <source>
        <dbReference type="ARBA" id="ARBA00022553"/>
    </source>
</evidence>
<dbReference type="GO" id="GO:0008973">
    <property type="term" value="F:phosphopentomutase activity"/>
    <property type="evidence" value="ECO:0007669"/>
    <property type="project" value="TreeGrafter"/>
</dbReference>
<dbReference type="InterPro" id="IPR036900">
    <property type="entry name" value="A-D-PHexomutase_C_sf"/>
</dbReference>
<keyword evidence="10 19" id="KW-0413">Isomerase</keyword>
<dbReference type="Pfam" id="PF02878">
    <property type="entry name" value="PGM_PMM_I"/>
    <property type="match status" value="1"/>
</dbReference>
<dbReference type="Pfam" id="PF02880">
    <property type="entry name" value="PGM_PMM_III"/>
    <property type="match status" value="1"/>
</dbReference>
<protein>
    <recommendedName>
        <fullName evidence="11">Phosphoglucomutase</fullName>
        <ecNumber evidence="6">5.4.2.2</ecNumber>
    </recommendedName>
    <alternativeName>
        <fullName evidence="13">Alpha-phosphoglucomutase</fullName>
    </alternativeName>
    <alternativeName>
        <fullName evidence="12">Glucose phosphomutase</fullName>
    </alternativeName>
</protein>
<dbReference type="EC" id="5.4.2.2" evidence="6"/>